<reference evidence="4 5" key="1">
    <citation type="submission" date="2018-10" db="EMBL/GenBank/DDBJ databases">
        <title>Complete genome sequence of Brevundimonas naejangsanensis BRV3.</title>
        <authorList>
            <person name="Berrios L."/>
            <person name="Ely B."/>
        </authorList>
    </citation>
    <scope>NUCLEOTIDE SEQUENCE [LARGE SCALE GENOMIC DNA]</scope>
    <source>
        <strain evidence="4 5">BRV3</strain>
    </source>
</reference>
<dbReference type="InterPro" id="IPR003140">
    <property type="entry name" value="PLipase/COase/thioEstase"/>
</dbReference>
<accession>A0A494RHJ2</accession>
<name>A0A494RHJ2_9CAUL</name>
<dbReference type="AlphaFoldDB" id="A0A494RHJ2"/>
<dbReference type="Proteomes" id="UP000276984">
    <property type="component" value="Chromosome"/>
</dbReference>
<dbReference type="OrthoDB" id="9801763at2"/>
<evidence type="ECO:0000259" key="3">
    <source>
        <dbReference type="Pfam" id="PF02230"/>
    </source>
</evidence>
<keyword evidence="5" id="KW-1185">Reference proteome</keyword>
<protein>
    <submittedName>
        <fullName evidence="4">Phospholipase</fullName>
    </submittedName>
</protein>
<sequence>MNEVLVVFLHGVGATGASLAPLARGWADVLPEAAFAAPDGPYPFDQGGAGRQWFSVAGVTSGNRADRIVAARPAFDSVLERLIADHGLSDHLDRVAFVGFSQGTIMALDALVSGRWRPGAVVGFSGRLASPKPWRPTTTPVMLIHGSADRIMPIAESQAAATALAELGAPVETFWDAGRGHELSANGAAAAGRFLANTLGKAARASST</sequence>
<evidence type="ECO:0000313" key="5">
    <source>
        <dbReference type="Proteomes" id="UP000276984"/>
    </source>
</evidence>
<gene>
    <name evidence="4" type="ORF">D8I30_12420</name>
</gene>
<organism evidence="4 5">
    <name type="scientific">Brevundimonas naejangsanensis</name>
    <dbReference type="NCBI Taxonomy" id="588932"/>
    <lineage>
        <taxon>Bacteria</taxon>
        <taxon>Pseudomonadati</taxon>
        <taxon>Pseudomonadota</taxon>
        <taxon>Alphaproteobacteria</taxon>
        <taxon>Caulobacterales</taxon>
        <taxon>Caulobacteraceae</taxon>
        <taxon>Brevundimonas</taxon>
    </lineage>
</organism>
<feature type="domain" description="Phospholipase/carboxylesterase/thioesterase" evidence="3">
    <location>
        <begin position="5"/>
        <end position="196"/>
    </location>
</feature>
<dbReference type="GO" id="GO:0016787">
    <property type="term" value="F:hydrolase activity"/>
    <property type="evidence" value="ECO:0007669"/>
    <property type="project" value="UniProtKB-KW"/>
</dbReference>
<proteinExistence type="inferred from homology"/>
<dbReference type="InterPro" id="IPR029058">
    <property type="entry name" value="AB_hydrolase_fold"/>
</dbReference>
<dbReference type="Pfam" id="PF02230">
    <property type="entry name" value="Abhydrolase_2"/>
    <property type="match status" value="1"/>
</dbReference>
<dbReference type="PANTHER" id="PTHR10655">
    <property type="entry name" value="LYSOPHOSPHOLIPASE-RELATED"/>
    <property type="match status" value="1"/>
</dbReference>
<keyword evidence="2" id="KW-0378">Hydrolase</keyword>
<dbReference type="EMBL" id="CP032707">
    <property type="protein sequence ID" value="AYG95888.1"/>
    <property type="molecule type" value="Genomic_DNA"/>
</dbReference>
<dbReference type="PANTHER" id="PTHR10655:SF17">
    <property type="entry name" value="LYSOPHOSPHOLIPASE-LIKE PROTEIN 1"/>
    <property type="match status" value="1"/>
</dbReference>
<dbReference type="SUPFAM" id="SSF53474">
    <property type="entry name" value="alpha/beta-Hydrolases"/>
    <property type="match status" value="1"/>
</dbReference>
<dbReference type="Gene3D" id="3.40.50.1820">
    <property type="entry name" value="alpha/beta hydrolase"/>
    <property type="match status" value="1"/>
</dbReference>
<evidence type="ECO:0000256" key="2">
    <source>
        <dbReference type="ARBA" id="ARBA00022801"/>
    </source>
</evidence>
<dbReference type="InterPro" id="IPR050565">
    <property type="entry name" value="LYPA1-2/EST-like"/>
</dbReference>
<evidence type="ECO:0000256" key="1">
    <source>
        <dbReference type="ARBA" id="ARBA00006499"/>
    </source>
</evidence>
<dbReference type="RefSeq" id="WP_121483022.1">
    <property type="nucleotide sequence ID" value="NZ_CP032707.1"/>
</dbReference>
<evidence type="ECO:0000313" key="4">
    <source>
        <dbReference type="EMBL" id="AYG95888.1"/>
    </source>
</evidence>
<comment type="similarity">
    <text evidence="1">Belongs to the AB hydrolase superfamily. AB hydrolase 2 family.</text>
</comment>